<evidence type="ECO:0000313" key="8">
    <source>
        <dbReference type="EMBL" id="AIY19368.1"/>
    </source>
</evidence>
<evidence type="ECO:0000256" key="7">
    <source>
        <dbReference type="ARBA" id="ARBA00023136"/>
    </source>
</evidence>
<dbReference type="GO" id="GO:0022857">
    <property type="term" value="F:transmembrane transporter activity"/>
    <property type="evidence" value="ECO:0007669"/>
    <property type="project" value="InterPro"/>
</dbReference>
<dbReference type="Pfam" id="PF01032">
    <property type="entry name" value="FecCD"/>
    <property type="match status" value="1"/>
</dbReference>
<comment type="similarity">
    <text evidence="2">Belongs to the binding-protein-dependent transport system permease family. FecCD subfamily.</text>
</comment>
<dbReference type="InterPro" id="IPR000522">
    <property type="entry name" value="ABC_transptr_permease_BtuC"/>
</dbReference>
<gene>
    <name evidence="8" type="ORF">KR76_26035</name>
</gene>
<dbReference type="OrthoDB" id="4455417at2"/>
<evidence type="ECO:0000256" key="2">
    <source>
        <dbReference type="ARBA" id="ARBA00007935"/>
    </source>
</evidence>
<evidence type="ECO:0000256" key="3">
    <source>
        <dbReference type="ARBA" id="ARBA00022448"/>
    </source>
</evidence>
<dbReference type="SUPFAM" id="SSF81345">
    <property type="entry name" value="ABC transporter involved in vitamin B12 uptake, BtuC"/>
    <property type="match status" value="1"/>
</dbReference>
<dbReference type="Gene3D" id="1.10.3470.10">
    <property type="entry name" value="ABC transporter involved in vitamin B12 uptake, BtuC"/>
    <property type="match status" value="1"/>
</dbReference>
<dbReference type="KEGG" id="psim:KR76_26035"/>
<evidence type="ECO:0000256" key="6">
    <source>
        <dbReference type="ARBA" id="ARBA00022989"/>
    </source>
</evidence>
<evidence type="ECO:0000256" key="1">
    <source>
        <dbReference type="ARBA" id="ARBA00004651"/>
    </source>
</evidence>
<evidence type="ECO:0000313" key="9">
    <source>
        <dbReference type="Proteomes" id="UP000030300"/>
    </source>
</evidence>
<protein>
    <submittedName>
        <fullName evidence="8">ABC-type Fe3+-siderophore transport system, permease 2 component</fullName>
    </submittedName>
</protein>
<dbReference type="Proteomes" id="UP000030300">
    <property type="component" value="Chromosome"/>
</dbReference>
<dbReference type="InterPro" id="IPR037294">
    <property type="entry name" value="ABC_BtuC-like"/>
</dbReference>
<name>A0A0A1DS44_NOCSI</name>
<dbReference type="STRING" id="2045.KR76_26035"/>
<keyword evidence="5" id="KW-0812">Transmembrane</keyword>
<organism evidence="8 9">
    <name type="scientific">Nocardioides simplex</name>
    <name type="common">Arthrobacter simplex</name>
    <dbReference type="NCBI Taxonomy" id="2045"/>
    <lineage>
        <taxon>Bacteria</taxon>
        <taxon>Bacillati</taxon>
        <taxon>Actinomycetota</taxon>
        <taxon>Actinomycetes</taxon>
        <taxon>Propionibacteriales</taxon>
        <taxon>Nocardioidaceae</taxon>
        <taxon>Pimelobacter</taxon>
    </lineage>
</organism>
<dbReference type="HOGENOM" id="CLU_013016_1_1_11"/>
<sequence length="351" mass="35961">MSGAPQVEFGYRRHRIGGERLNAVLRTRSLLVGAVVLLALGGLGVLALMTGDYSLSAREVVDVLRGVREGLAPTVVLEWRLPRVLAAVVLGAALAVAGALFQTLTRNPLASPDIIGLSSGAFTGMLLTVLLVGTTWLQVTAGSVAGGAAAAAVIFLLAYRGGIQGFRFIVVGIAISSMLASANTWMLLQIEVETAMFASAWGAGSLNGVTGSQVLGAGLCVAVLLAGCVALAPALRQLDLGDDAAHALGLRPGRVKAAAVLLGVALVSVATAVVGPVAFISLAAPQIARRAAGTPYLPLTLTGLTGALLLLMSDFTAQHLLPVTLPAGVVTVVLGGAFLVWLIVREMRRWR</sequence>
<proteinExistence type="inferred from homology"/>
<keyword evidence="4" id="KW-1003">Cell membrane</keyword>
<dbReference type="GO" id="GO:0033214">
    <property type="term" value="P:siderophore-iron import into cell"/>
    <property type="evidence" value="ECO:0007669"/>
    <property type="project" value="TreeGrafter"/>
</dbReference>
<keyword evidence="9" id="KW-1185">Reference proteome</keyword>
<accession>A0A0A1DS44</accession>
<dbReference type="AlphaFoldDB" id="A0A0A1DS44"/>
<dbReference type="PANTHER" id="PTHR30472">
    <property type="entry name" value="FERRIC ENTEROBACTIN TRANSPORT SYSTEM PERMEASE PROTEIN"/>
    <property type="match status" value="1"/>
</dbReference>
<dbReference type="GO" id="GO:0005886">
    <property type="term" value="C:plasma membrane"/>
    <property type="evidence" value="ECO:0007669"/>
    <property type="project" value="UniProtKB-SubCell"/>
</dbReference>
<keyword evidence="6" id="KW-1133">Transmembrane helix</keyword>
<dbReference type="GeneID" id="96612207"/>
<dbReference type="EMBL" id="CP009896">
    <property type="protein sequence ID" value="AIY19368.1"/>
    <property type="molecule type" value="Genomic_DNA"/>
</dbReference>
<keyword evidence="3" id="KW-0813">Transport</keyword>
<comment type="subcellular location">
    <subcellularLocation>
        <location evidence="1">Cell membrane</location>
        <topology evidence="1">Multi-pass membrane protein</topology>
    </subcellularLocation>
</comment>
<keyword evidence="7" id="KW-0472">Membrane</keyword>
<dbReference type="PANTHER" id="PTHR30472:SF24">
    <property type="entry name" value="FERRIC ENTEROBACTIN TRANSPORT SYSTEM PERMEASE PROTEIN FEPG"/>
    <property type="match status" value="1"/>
</dbReference>
<dbReference type="eggNOG" id="COG4779">
    <property type="taxonomic scope" value="Bacteria"/>
</dbReference>
<dbReference type="CDD" id="cd06550">
    <property type="entry name" value="TM_ABC_iron-siderophores_like"/>
    <property type="match status" value="1"/>
</dbReference>
<evidence type="ECO:0000256" key="5">
    <source>
        <dbReference type="ARBA" id="ARBA00022692"/>
    </source>
</evidence>
<reference evidence="8 9" key="1">
    <citation type="journal article" date="2015" name="Genome Announc.">
        <title>Complete Genome Sequence of Steroid-Transforming Nocardioides simplex VKM Ac-2033D.</title>
        <authorList>
            <person name="Shtratnikova V.Y."/>
            <person name="Schelkunov M.I."/>
            <person name="Pekov Y.A."/>
            <person name="Fokina V.V."/>
            <person name="Logacheva M.D."/>
            <person name="Sokolov S.L."/>
            <person name="Bragin E.Y."/>
            <person name="Ashapkin V.V."/>
            <person name="Donova M.V."/>
        </authorList>
    </citation>
    <scope>NUCLEOTIDE SEQUENCE [LARGE SCALE GENOMIC DNA]</scope>
    <source>
        <strain evidence="8 9">VKM Ac-2033D</strain>
    </source>
</reference>
<dbReference type="RefSeq" id="WP_038682502.1">
    <property type="nucleotide sequence ID" value="NZ_BJMC01000021.1"/>
</dbReference>
<evidence type="ECO:0000256" key="4">
    <source>
        <dbReference type="ARBA" id="ARBA00022475"/>
    </source>
</evidence>